<keyword evidence="1" id="KW-0472">Membrane</keyword>
<comment type="caution">
    <text evidence="7">The sequence shown here is derived from an EMBL/GenBank/DDBJ whole genome shotgun (WGS) entry which is preliminary data.</text>
</comment>
<dbReference type="Proteomes" id="UP000774804">
    <property type="component" value="Unassembled WGS sequence"/>
</dbReference>
<dbReference type="AlphaFoldDB" id="A0A329T5I3"/>
<dbReference type="EMBL" id="MJFZ01000004">
    <property type="protein sequence ID" value="RAW43416.1"/>
    <property type="molecule type" value="Genomic_DNA"/>
</dbReference>
<feature type="transmembrane region" description="Helical" evidence="1">
    <location>
        <begin position="148"/>
        <end position="171"/>
    </location>
</feature>
<dbReference type="EMBL" id="RCMI01001166">
    <property type="protein sequence ID" value="KAG2889394.1"/>
    <property type="molecule type" value="Genomic_DNA"/>
</dbReference>
<proteinExistence type="predicted"/>
<reference evidence="7 8" key="1">
    <citation type="submission" date="2018-01" db="EMBL/GenBank/DDBJ databases">
        <title>Draft genome of the strawberry crown rot pathogen Phytophthora cactorum.</title>
        <authorList>
            <person name="Armitage A.D."/>
            <person name="Lysoe E."/>
            <person name="Nellist C.F."/>
            <person name="Harrison R.J."/>
            <person name="Brurberg M.B."/>
        </authorList>
    </citation>
    <scope>NUCLEOTIDE SEQUENCE [LARGE SCALE GENOMIC DNA]</scope>
    <source>
        <strain evidence="7 8">10300</strain>
    </source>
</reference>
<dbReference type="Proteomes" id="UP000736787">
    <property type="component" value="Unassembled WGS sequence"/>
</dbReference>
<dbReference type="VEuPathDB" id="FungiDB:PC110_g344"/>
<evidence type="ECO:0000313" key="3">
    <source>
        <dbReference type="EMBL" id="KAG2889394.1"/>
    </source>
</evidence>
<dbReference type="Proteomes" id="UP000688947">
    <property type="component" value="Unassembled WGS sequence"/>
</dbReference>
<sequence>MSMPFSSQEIHDIKTYLGGLPAASQMVLAMVFIVPIAALRDYKQWFDAGERMLYIWWMTWHHIVCVFMPDAVQEEWRGSWQYGRASCEAIVAVGGRMCDFIYGSCLTVMLSLSLAAYLPKLVYDVLEGVFMGWKGVVILLAVSNGWCWFSRTVITFLGIVIACGCYSRLLYHEQRLALQ</sequence>
<keyword evidence="1" id="KW-1133">Transmembrane helix</keyword>
<reference evidence="2" key="2">
    <citation type="submission" date="2018-10" db="EMBL/GenBank/DDBJ databases">
        <title>Effector identification in a new, highly contiguous assembly of the strawberry crown rot pathogen Phytophthora cactorum.</title>
        <authorList>
            <person name="Armitage A.D."/>
            <person name="Nellist C.F."/>
            <person name="Bates H."/>
            <person name="Vickerstaff R.J."/>
            <person name="Harrison R.J."/>
        </authorList>
    </citation>
    <scope>NUCLEOTIDE SEQUENCE</scope>
    <source>
        <strain evidence="2">15-7</strain>
        <strain evidence="3">4032</strain>
        <strain evidence="4">4040</strain>
        <strain evidence="5">P415</strain>
    </source>
</reference>
<feature type="transmembrane region" description="Helical" evidence="1">
    <location>
        <begin position="125"/>
        <end position="142"/>
    </location>
</feature>
<dbReference type="EMBL" id="RCML01001578">
    <property type="protein sequence ID" value="KAG2961612.1"/>
    <property type="molecule type" value="Genomic_DNA"/>
</dbReference>
<feature type="transmembrane region" description="Helical" evidence="1">
    <location>
        <begin position="100"/>
        <end position="118"/>
    </location>
</feature>
<reference evidence="6" key="3">
    <citation type="submission" date="2021-01" db="EMBL/GenBank/DDBJ databases">
        <title>Phytophthora aleatoria, a newly-described species from Pinus radiata is distinct from Phytophthora cactorum isolates based on comparative genomics.</title>
        <authorList>
            <person name="Mcdougal R."/>
            <person name="Panda P."/>
            <person name="Williams N."/>
            <person name="Studholme D.J."/>
        </authorList>
    </citation>
    <scope>NUCLEOTIDE SEQUENCE</scope>
    <source>
        <strain evidence="6">NZFS 3830</strain>
    </source>
</reference>
<organism evidence="7 8">
    <name type="scientific">Phytophthora cactorum</name>
    <dbReference type="NCBI Taxonomy" id="29920"/>
    <lineage>
        <taxon>Eukaryota</taxon>
        <taxon>Sar</taxon>
        <taxon>Stramenopiles</taxon>
        <taxon>Oomycota</taxon>
        <taxon>Peronosporomycetes</taxon>
        <taxon>Peronosporales</taxon>
        <taxon>Peronosporaceae</taxon>
        <taxon>Phytophthora</taxon>
    </lineage>
</organism>
<dbReference type="OrthoDB" id="88720at2759"/>
<evidence type="ECO:0000313" key="7">
    <source>
        <dbReference type="EMBL" id="RAW43416.1"/>
    </source>
</evidence>
<protein>
    <submittedName>
        <fullName evidence="7">Uncharacterized protein</fullName>
    </submittedName>
</protein>
<accession>A0A329T5I3</accession>
<evidence type="ECO:0000313" key="6">
    <source>
        <dbReference type="EMBL" id="KAG6945632.1"/>
    </source>
</evidence>
<evidence type="ECO:0000313" key="2">
    <source>
        <dbReference type="EMBL" id="KAG2823386.1"/>
    </source>
</evidence>
<keyword evidence="8" id="KW-1185">Reference proteome</keyword>
<evidence type="ECO:0000313" key="4">
    <source>
        <dbReference type="EMBL" id="KAG2889560.1"/>
    </source>
</evidence>
<dbReference type="Proteomes" id="UP000697107">
    <property type="component" value="Unassembled WGS sequence"/>
</dbReference>
<evidence type="ECO:0000313" key="8">
    <source>
        <dbReference type="Proteomes" id="UP000251314"/>
    </source>
</evidence>
<dbReference type="EMBL" id="RCMK01001709">
    <property type="protein sequence ID" value="KAG2889560.1"/>
    <property type="molecule type" value="Genomic_DNA"/>
</dbReference>
<name>A0A329T5I3_9STRA</name>
<evidence type="ECO:0000256" key="1">
    <source>
        <dbReference type="SAM" id="Phobius"/>
    </source>
</evidence>
<gene>
    <name evidence="6" type="ORF">JG687_00017170</name>
    <name evidence="7" type="ORF">PC110_g344</name>
    <name evidence="2" type="ORF">PC113_g22193</name>
    <name evidence="3" type="ORF">PC115_g19767</name>
    <name evidence="4" type="ORF">PC117_g24655</name>
    <name evidence="5" type="ORF">PC118_g21872</name>
</gene>
<dbReference type="EMBL" id="JAENGZ010001922">
    <property type="protein sequence ID" value="KAG6945632.1"/>
    <property type="molecule type" value="Genomic_DNA"/>
</dbReference>
<dbReference type="Proteomes" id="UP000251314">
    <property type="component" value="Unassembled WGS sequence"/>
</dbReference>
<evidence type="ECO:0000313" key="5">
    <source>
        <dbReference type="EMBL" id="KAG2961612.1"/>
    </source>
</evidence>
<feature type="transmembrane region" description="Helical" evidence="1">
    <location>
        <begin position="20"/>
        <end position="39"/>
    </location>
</feature>
<dbReference type="EMBL" id="RCMG01001615">
    <property type="protein sequence ID" value="KAG2823386.1"/>
    <property type="molecule type" value="Genomic_DNA"/>
</dbReference>
<dbReference type="Proteomes" id="UP000735874">
    <property type="component" value="Unassembled WGS sequence"/>
</dbReference>
<keyword evidence="1" id="KW-0812">Transmembrane</keyword>